<evidence type="ECO:0000256" key="1">
    <source>
        <dbReference type="ARBA" id="ARBA00023015"/>
    </source>
</evidence>
<dbReference type="PANTHER" id="PTHR43280">
    <property type="entry name" value="ARAC-FAMILY TRANSCRIPTIONAL REGULATOR"/>
    <property type="match status" value="1"/>
</dbReference>
<dbReference type="PANTHER" id="PTHR43280:SF28">
    <property type="entry name" value="HTH-TYPE TRANSCRIPTIONAL ACTIVATOR RHAS"/>
    <property type="match status" value="1"/>
</dbReference>
<reference evidence="5 6" key="1">
    <citation type="submission" date="2018-12" db="EMBL/GenBank/DDBJ databases">
        <title>Bacillus ochoae sp. nov., Paenibacillus whitsoniae sp. nov., Paenibacillus spiritus sp. nov. Isolated from the Mars Exploration Rover during spacecraft assembly.</title>
        <authorList>
            <person name="Seuylemezian A."/>
            <person name="Vaishampayan P."/>
        </authorList>
    </citation>
    <scope>NUCLEOTIDE SEQUENCE [LARGE SCALE GENOMIC DNA]</scope>
    <source>
        <strain evidence="5 6">MER 54</strain>
    </source>
</reference>
<dbReference type="AlphaFoldDB" id="A0A3S0AJW5"/>
<keyword evidence="2" id="KW-0238">DNA-binding</keyword>
<sequence>MKRLFESVNFDRRVIFWDYLIRIENNFKGYYHWHQCCEILFVHEGRGRVVVNRQTYDIRRGMLFFFQPFQLHQVYADVSPATPYCRTIFYVDPLIMDKLLRPFPNRHTLFTSLWQGKDFAQVYDLLHQADIMEWIFTTYNQTFQSGIGEDDEELTFLFFQLMSCLLSKGRGETDLHPMEPLDTRTQRYSEFMMQWIEEHFHEEINLDILAGHMHLSSSYISKLFIQETGSSITDYVTARRIKQACRLLDTTTLSVEQIGENIGYPNSSYFIQVFKKEVGMTPLQFRKQKV</sequence>
<dbReference type="InterPro" id="IPR018062">
    <property type="entry name" value="HTH_AraC-typ_CS"/>
</dbReference>
<dbReference type="SMART" id="SM00342">
    <property type="entry name" value="HTH_ARAC"/>
    <property type="match status" value="1"/>
</dbReference>
<feature type="domain" description="HTH araC/xylS-type" evidence="4">
    <location>
        <begin position="190"/>
        <end position="288"/>
    </location>
</feature>
<evidence type="ECO:0000256" key="2">
    <source>
        <dbReference type="ARBA" id="ARBA00023125"/>
    </source>
</evidence>
<dbReference type="InterPro" id="IPR003313">
    <property type="entry name" value="AraC-bd"/>
</dbReference>
<dbReference type="InterPro" id="IPR009057">
    <property type="entry name" value="Homeodomain-like_sf"/>
</dbReference>
<evidence type="ECO:0000313" key="5">
    <source>
        <dbReference type="EMBL" id="RTE01977.1"/>
    </source>
</evidence>
<dbReference type="PROSITE" id="PS00041">
    <property type="entry name" value="HTH_ARAC_FAMILY_1"/>
    <property type="match status" value="1"/>
</dbReference>
<dbReference type="PROSITE" id="PS01124">
    <property type="entry name" value="HTH_ARAC_FAMILY_2"/>
    <property type="match status" value="1"/>
</dbReference>
<comment type="caution">
    <text evidence="5">The sequence shown here is derived from an EMBL/GenBank/DDBJ whole genome shotgun (WGS) entry which is preliminary data.</text>
</comment>
<evidence type="ECO:0000256" key="3">
    <source>
        <dbReference type="ARBA" id="ARBA00023163"/>
    </source>
</evidence>
<dbReference type="SUPFAM" id="SSF51215">
    <property type="entry name" value="Regulatory protein AraC"/>
    <property type="match status" value="1"/>
</dbReference>
<dbReference type="EMBL" id="RXHU01000129">
    <property type="protein sequence ID" value="RTE01977.1"/>
    <property type="molecule type" value="Genomic_DNA"/>
</dbReference>
<dbReference type="OrthoDB" id="9809338at2"/>
<dbReference type="GO" id="GO:0043565">
    <property type="term" value="F:sequence-specific DNA binding"/>
    <property type="evidence" value="ECO:0007669"/>
    <property type="project" value="InterPro"/>
</dbReference>
<dbReference type="InterPro" id="IPR014710">
    <property type="entry name" value="RmlC-like_jellyroll"/>
</dbReference>
<evidence type="ECO:0000259" key="4">
    <source>
        <dbReference type="PROSITE" id="PS01124"/>
    </source>
</evidence>
<dbReference type="InterPro" id="IPR037923">
    <property type="entry name" value="HTH-like"/>
</dbReference>
<dbReference type="Pfam" id="PF02311">
    <property type="entry name" value="AraC_binding"/>
    <property type="match status" value="1"/>
</dbReference>
<accession>A0A3S0AJW5</accession>
<keyword evidence="6" id="KW-1185">Reference proteome</keyword>
<keyword evidence="1" id="KW-0805">Transcription regulation</keyword>
<dbReference type="PRINTS" id="PR00032">
    <property type="entry name" value="HTHARAC"/>
</dbReference>
<organism evidence="5 6">
    <name type="scientific">Paenibacillus whitsoniae</name>
    <dbReference type="NCBI Taxonomy" id="2496558"/>
    <lineage>
        <taxon>Bacteria</taxon>
        <taxon>Bacillati</taxon>
        <taxon>Bacillota</taxon>
        <taxon>Bacilli</taxon>
        <taxon>Bacillales</taxon>
        <taxon>Paenibacillaceae</taxon>
        <taxon>Paenibacillus</taxon>
    </lineage>
</organism>
<name>A0A3S0AJW5_9BACL</name>
<dbReference type="CDD" id="cd02208">
    <property type="entry name" value="cupin_RmlC-like"/>
    <property type="match status" value="1"/>
</dbReference>
<keyword evidence="3" id="KW-0804">Transcription</keyword>
<proteinExistence type="predicted"/>
<dbReference type="InterPro" id="IPR020449">
    <property type="entry name" value="Tscrpt_reg_AraC-type_HTH"/>
</dbReference>
<dbReference type="Proteomes" id="UP000276128">
    <property type="component" value="Unassembled WGS sequence"/>
</dbReference>
<dbReference type="Gene3D" id="1.10.10.60">
    <property type="entry name" value="Homeodomain-like"/>
    <property type="match status" value="2"/>
</dbReference>
<dbReference type="SUPFAM" id="SSF46689">
    <property type="entry name" value="Homeodomain-like"/>
    <property type="match status" value="2"/>
</dbReference>
<dbReference type="Gene3D" id="2.60.120.10">
    <property type="entry name" value="Jelly Rolls"/>
    <property type="match status" value="1"/>
</dbReference>
<dbReference type="InterPro" id="IPR018060">
    <property type="entry name" value="HTH_AraC"/>
</dbReference>
<dbReference type="Pfam" id="PF12833">
    <property type="entry name" value="HTH_18"/>
    <property type="match status" value="1"/>
</dbReference>
<dbReference type="GO" id="GO:0003700">
    <property type="term" value="F:DNA-binding transcription factor activity"/>
    <property type="evidence" value="ECO:0007669"/>
    <property type="project" value="InterPro"/>
</dbReference>
<gene>
    <name evidence="5" type="ORF">EJQ19_30280</name>
</gene>
<protein>
    <submittedName>
        <fullName evidence="5">AraC family transcriptional regulator</fullName>
    </submittedName>
</protein>
<dbReference type="RefSeq" id="WP_126144939.1">
    <property type="nucleotide sequence ID" value="NZ_RXHU01000129.1"/>
</dbReference>
<evidence type="ECO:0000313" key="6">
    <source>
        <dbReference type="Proteomes" id="UP000276128"/>
    </source>
</evidence>